<name>A0ABD6E667_9BILA</name>
<dbReference type="AlphaFoldDB" id="A0ABD6E667"/>
<sequence>MPLFPSSRRYSRTQSMYVGLEEQNERLRVQNLRCAAQLKVLKSCADRSKHWQQSLLFSHSVTDRQLYFEPWE</sequence>
<keyword evidence="2" id="KW-1185">Reference proteome</keyword>
<evidence type="ECO:0000313" key="1">
    <source>
        <dbReference type="EMBL" id="MFH4975569.1"/>
    </source>
</evidence>
<dbReference type="Proteomes" id="UP001608902">
    <property type="component" value="Unassembled WGS sequence"/>
</dbReference>
<dbReference type="EMBL" id="JBGFUD010000984">
    <property type="protein sequence ID" value="MFH4975569.1"/>
    <property type="molecule type" value="Genomic_DNA"/>
</dbReference>
<organism evidence="1 2">
    <name type="scientific">Gnathostoma spinigerum</name>
    <dbReference type="NCBI Taxonomy" id="75299"/>
    <lineage>
        <taxon>Eukaryota</taxon>
        <taxon>Metazoa</taxon>
        <taxon>Ecdysozoa</taxon>
        <taxon>Nematoda</taxon>
        <taxon>Chromadorea</taxon>
        <taxon>Rhabditida</taxon>
        <taxon>Spirurina</taxon>
        <taxon>Gnathostomatomorpha</taxon>
        <taxon>Gnathostomatoidea</taxon>
        <taxon>Gnathostomatidae</taxon>
        <taxon>Gnathostoma</taxon>
    </lineage>
</organism>
<proteinExistence type="predicted"/>
<comment type="caution">
    <text evidence="1">The sequence shown here is derived from an EMBL/GenBank/DDBJ whole genome shotgun (WGS) entry which is preliminary data.</text>
</comment>
<reference evidence="1 2" key="1">
    <citation type="submission" date="2024-08" db="EMBL/GenBank/DDBJ databases">
        <title>Gnathostoma spinigerum genome.</title>
        <authorList>
            <person name="Gonzalez-Bertolin B."/>
            <person name="Monzon S."/>
            <person name="Zaballos A."/>
            <person name="Jimenez P."/>
            <person name="Dekumyoy P."/>
            <person name="Varona S."/>
            <person name="Cuesta I."/>
            <person name="Sumanam S."/>
            <person name="Adisakwattana P."/>
            <person name="Gasser R.B."/>
            <person name="Hernandez-Gonzalez A."/>
            <person name="Young N.D."/>
            <person name="Perteguer M.J."/>
        </authorList>
    </citation>
    <scope>NUCLEOTIDE SEQUENCE [LARGE SCALE GENOMIC DNA]</scope>
    <source>
        <strain evidence="1">AL3</strain>
        <tissue evidence="1">Liver</tissue>
    </source>
</reference>
<gene>
    <name evidence="1" type="ORF">AB6A40_002278</name>
</gene>
<protein>
    <submittedName>
        <fullName evidence="1">Uncharacterized protein</fullName>
    </submittedName>
</protein>
<accession>A0ABD6E667</accession>
<evidence type="ECO:0000313" key="2">
    <source>
        <dbReference type="Proteomes" id="UP001608902"/>
    </source>
</evidence>